<gene>
    <name evidence="2" type="ORF">MRATA1EN1_LOCUS3149</name>
</gene>
<evidence type="ECO:0000313" key="2">
    <source>
        <dbReference type="EMBL" id="CAI9154187.1"/>
    </source>
</evidence>
<proteinExistence type="predicted"/>
<dbReference type="EMBL" id="OX459947">
    <property type="protein sequence ID" value="CAI9154187.1"/>
    <property type="molecule type" value="Genomic_DNA"/>
</dbReference>
<evidence type="ECO:0000313" key="3">
    <source>
        <dbReference type="Proteomes" id="UP001176941"/>
    </source>
</evidence>
<keyword evidence="1" id="KW-0472">Membrane</keyword>
<keyword evidence="1" id="KW-0812">Transmembrane</keyword>
<keyword evidence="1" id="KW-1133">Transmembrane helix</keyword>
<reference evidence="2" key="1">
    <citation type="submission" date="2023-04" db="EMBL/GenBank/DDBJ databases">
        <authorList>
            <consortium name="ELIXIR-Norway"/>
        </authorList>
    </citation>
    <scope>NUCLEOTIDE SEQUENCE [LARGE SCALE GENOMIC DNA]</scope>
</reference>
<evidence type="ECO:0000256" key="1">
    <source>
        <dbReference type="SAM" id="Phobius"/>
    </source>
</evidence>
<name>A0ABN8XXT3_RANTA</name>
<keyword evidence="3" id="KW-1185">Reference proteome</keyword>
<organism evidence="2 3">
    <name type="scientific">Rangifer tarandus platyrhynchus</name>
    <name type="common">Svalbard reindeer</name>
    <dbReference type="NCBI Taxonomy" id="3082113"/>
    <lineage>
        <taxon>Eukaryota</taxon>
        <taxon>Metazoa</taxon>
        <taxon>Chordata</taxon>
        <taxon>Craniata</taxon>
        <taxon>Vertebrata</taxon>
        <taxon>Euteleostomi</taxon>
        <taxon>Mammalia</taxon>
        <taxon>Eutheria</taxon>
        <taxon>Laurasiatheria</taxon>
        <taxon>Artiodactyla</taxon>
        <taxon>Ruminantia</taxon>
        <taxon>Pecora</taxon>
        <taxon>Cervidae</taxon>
        <taxon>Odocoileinae</taxon>
        <taxon>Rangifer</taxon>
    </lineage>
</organism>
<accession>A0ABN8XXT3</accession>
<dbReference type="Proteomes" id="UP001176941">
    <property type="component" value="Chromosome 11"/>
</dbReference>
<sequence>MGKVCPQIEWKLGDWTRREITLKSVSDSQLHFLGATLAQARPTYLLLVSFLLVAETLYLVFITPGWCDGYTVPHKGTKQMFMRILALLTWMSVIVVCICNYKILFLFNVTDYGFF</sequence>
<feature type="transmembrane region" description="Helical" evidence="1">
    <location>
        <begin position="44"/>
        <end position="63"/>
    </location>
</feature>
<feature type="transmembrane region" description="Helical" evidence="1">
    <location>
        <begin position="84"/>
        <end position="107"/>
    </location>
</feature>
<protein>
    <submittedName>
        <fullName evidence="2">Uncharacterized protein</fullName>
    </submittedName>
</protein>